<keyword evidence="1" id="KW-0812">Transmembrane</keyword>
<dbReference type="RefSeq" id="WP_347300451.1">
    <property type="nucleotide sequence ID" value="NZ_CP142433.1"/>
</dbReference>
<feature type="transmembrane region" description="Helical" evidence="1">
    <location>
        <begin position="100"/>
        <end position="121"/>
    </location>
</feature>
<proteinExistence type="predicted"/>
<feature type="transmembrane region" description="Helical" evidence="1">
    <location>
        <begin position="7"/>
        <end position="25"/>
    </location>
</feature>
<feature type="transmembrane region" description="Helical" evidence="1">
    <location>
        <begin position="379"/>
        <end position="397"/>
    </location>
</feature>
<sequence>MKIAKRMMYTCLLSAMVLTIIFFLQDITPFGDQTLFAVDMNHQYIDFFKYYKYAIEQAPEQILYSFQKGLGGEMIQLWAYYLMSPFNLVFLFFKEEHFPAAVTFLTTLKLITAMATMHFYIHKRSKLNLLQEVTLSLAYGLMSYLIVYHANIMWLDGVIFLPLVVCYLEIWLATHRNGWLYALFLGITIISNYYIGFMICLFLGLYAGYYLIVKIDRCTTKKIKQYGGFIAYSILGASLSAVIMLPNIQLLRQGKAADASLQWGNIISYTPIDIFSKQFIGAFQYNDLISGPPHTYIGVFAALLVSLYLVNKRIPLQRRLSALGMISILYLSTMIDVLNQIWHGGQFPVWFPHRFSFIICFFFILVAIESLEHFTGINFTTYGIFVSLVTIICLYYSQSSYGFLSHKKIAITWLLSVGILTILWKTPQLKQKTCALILMITLLDLGLNQWIIMENHGYAAASDYITYSDKLQEITNHFEQPDIFYRVSFDSHRRYNDAMNAHYNGMNHYSSNTERGSMALFNYLGLPTYHYVLDYSHGTWLTDGLFNIKYGISVNEQQQQHTILNHISTRYDHLTYDLVADTDEYTIRQNPSRITLGTAVNSHILTSQFNENMPIYNQELLFQLLSQSDNKLFSPLTLTYQQANNATETYNQWHITDADQEAWITYHYQSTQSDNPLYLMLPKHLTHDVVNITINGKTLKYAERFSANQVISIPMSSNEDNIIQINLKKDHIALDDMAIYELNKEIFEETLSKQNNFQIKTFKHSYIKGEIEATENESYMLTTILYDENWQVKIDGKKVKTVKLLDTLLGIPLKAGQQTVELTYRPTSLWIGIGVSILSLVIISLEAMNKKKRKRV</sequence>
<protein>
    <submittedName>
        <fullName evidence="2">YfhO family protein</fullName>
    </submittedName>
</protein>
<feature type="transmembrane region" description="Helical" evidence="1">
    <location>
        <begin position="154"/>
        <end position="173"/>
    </location>
</feature>
<gene>
    <name evidence="2" type="ORF">VUQ08_00360</name>
</gene>
<evidence type="ECO:0000313" key="2">
    <source>
        <dbReference type="EMBL" id="XBC46102.1"/>
    </source>
</evidence>
<dbReference type="PANTHER" id="PTHR38454">
    <property type="entry name" value="INTEGRAL MEMBRANE PROTEIN-RELATED"/>
    <property type="match status" value="1"/>
</dbReference>
<reference evidence="2" key="1">
    <citation type="submission" date="2023-12" db="EMBL/GenBank/DDBJ databases">
        <title>Dolosigranulum savutii sp. nov. isolated from human upper respiratory samples collected in Botswana.</title>
        <authorList>
            <person name="Kelly M.S."/>
        </authorList>
    </citation>
    <scope>NUCLEOTIDE SEQUENCE</scope>
    <source>
        <strain evidence="2">MSK433</strain>
    </source>
</reference>
<accession>A0AB74TSH9</accession>
<dbReference type="EMBL" id="CP142433">
    <property type="protein sequence ID" value="XBC46102.1"/>
    <property type="molecule type" value="Genomic_DNA"/>
</dbReference>
<dbReference type="Pfam" id="PF09586">
    <property type="entry name" value="YfhO"/>
    <property type="match status" value="1"/>
</dbReference>
<evidence type="ECO:0000256" key="1">
    <source>
        <dbReference type="SAM" id="Phobius"/>
    </source>
</evidence>
<dbReference type="PANTHER" id="PTHR38454:SF1">
    <property type="entry name" value="INTEGRAL MEMBRANE PROTEIN"/>
    <property type="match status" value="1"/>
</dbReference>
<keyword evidence="1" id="KW-0472">Membrane</keyword>
<feature type="transmembrane region" description="Helical" evidence="1">
    <location>
        <begin position="433"/>
        <end position="452"/>
    </location>
</feature>
<feature type="transmembrane region" description="Helical" evidence="1">
    <location>
        <begin position="179"/>
        <end position="205"/>
    </location>
</feature>
<name>A0AB74TSH9_9LACT</name>
<feature type="transmembrane region" description="Helical" evidence="1">
    <location>
        <begin position="409"/>
        <end position="426"/>
    </location>
</feature>
<organism evidence="2">
    <name type="scientific">Dolosigranulum savutiense</name>
    <dbReference type="NCBI Taxonomy" id="3110288"/>
    <lineage>
        <taxon>Bacteria</taxon>
        <taxon>Bacillati</taxon>
        <taxon>Bacillota</taxon>
        <taxon>Bacilli</taxon>
        <taxon>Lactobacillales</taxon>
        <taxon>Carnobacteriaceae</taxon>
        <taxon>Dolosigranulum</taxon>
    </lineage>
</organism>
<feature type="transmembrane region" description="Helical" evidence="1">
    <location>
        <begin position="75"/>
        <end position="93"/>
    </location>
</feature>
<feature type="transmembrane region" description="Helical" evidence="1">
    <location>
        <begin position="829"/>
        <end position="848"/>
    </location>
</feature>
<keyword evidence="1" id="KW-1133">Transmembrane helix</keyword>
<feature type="transmembrane region" description="Helical" evidence="1">
    <location>
        <begin position="322"/>
        <end position="343"/>
    </location>
</feature>
<dbReference type="InterPro" id="IPR018580">
    <property type="entry name" value="Uncharacterised_YfhO"/>
</dbReference>
<feature type="transmembrane region" description="Helical" evidence="1">
    <location>
        <begin position="226"/>
        <end position="245"/>
    </location>
</feature>
<feature type="transmembrane region" description="Helical" evidence="1">
    <location>
        <begin position="127"/>
        <end position="147"/>
    </location>
</feature>
<feature type="transmembrane region" description="Helical" evidence="1">
    <location>
        <begin position="349"/>
        <end position="367"/>
    </location>
</feature>
<dbReference type="AlphaFoldDB" id="A0AB74TSH9"/>
<feature type="transmembrane region" description="Helical" evidence="1">
    <location>
        <begin position="293"/>
        <end position="310"/>
    </location>
</feature>